<comment type="caution">
    <text evidence="7">The sequence shown here is derived from an EMBL/GenBank/DDBJ whole genome shotgun (WGS) entry which is preliminary data.</text>
</comment>
<feature type="non-terminal residue" evidence="7">
    <location>
        <position position="243"/>
    </location>
</feature>
<dbReference type="Gene3D" id="1.10.287.660">
    <property type="entry name" value="Helix hairpin bin"/>
    <property type="match status" value="1"/>
</dbReference>
<keyword evidence="3" id="KW-0539">Nucleus</keyword>
<dbReference type="Pfam" id="PF06246">
    <property type="entry name" value="Isy1"/>
    <property type="match status" value="1"/>
</dbReference>
<dbReference type="InterPro" id="IPR029012">
    <property type="entry name" value="Helix_hairpin_bin_sf"/>
</dbReference>
<sequence>HMTQCREGHDDLGRFQQAQLEEGKVKEQKPFLASERNELPKTEKWSRQITGEISEKVAQIQNAGLGELRIQDLNDEINKLLREKGHWEYIIQELRVPDYARIGLKMLDHKGKVVPGNRVYKYFEAAKDLPGVKELFEKEPLPPPRKTWAKLMKDTDTTKTRVKLMKDIDTEYYGYRVENDGILEPLGQEHEKKVIAGSMEKRKMEREARLARFEEVEEEDICGIREEEADEEGGKERDGKDGQ</sequence>
<feature type="compositionally biased region" description="Basic and acidic residues" evidence="6">
    <location>
        <begin position="222"/>
        <end position="243"/>
    </location>
</feature>
<dbReference type="GO" id="GO:0005634">
    <property type="term" value="C:nucleus"/>
    <property type="evidence" value="ECO:0007669"/>
    <property type="project" value="UniProtKB-SubCell"/>
</dbReference>
<evidence type="ECO:0000313" key="7">
    <source>
        <dbReference type="EMBL" id="NWS07836.1"/>
    </source>
</evidence>
<name>A0A7K5CHT9_MOTAL</name>
<evidence type="ECO:0000313" key="8">
    <source>
        <dbReference type="Proteomes" id="UP000532252"/>
    </source>
</evidence>
<keyword evidence="8" id="KW-1185">Reference proteome</keyword>
<feature type="region of interest" description="Disordered" evidence="6">
    <location>
        <begin position="221"/>
        <end position="243"/>
    </location>
</feature>
<dbReference type="PANTHER" id="PTHR13021">
    <property type="entry name" value="PRE-MRNA-SPLICING FACTOR ISY1"/>
    <property type="match status" value="1"/>
</dbReference>
<evidence type="ECO:0000256" key="6">
    <source>
        <dbReference type="SAM" id="MobiDB-lite"/>
    </source>
</evidence>
<feature type="non-terminal residue" evidence="7">
    <location>
        <position position="1"/>
    </location>
</feature>
<organism evidence="7 8">
    <name type="scientific">Motacilla alba</name>
    <name type="common">White wagtail</name>
    <name type="synonym">Pied wagtail</name>
    <dbReference type="NCBI Taxonomy" id="45807"/>
    <lineage>
        <taxon>Eukaryota</taxon>
        <taxon>Metazoa</taxon>
        <taxon>Chordata</taxon>
        <taxon>Craniata</taxon>
        <taxon>Vertebrata</taxon>
        <taxon>Euteleostomi</taxon>
        <taxon>Archelosauria</taxon>
        <taxon>Archosauria</taxon>
        <taxon>Dinosauria</taxon>
        <taxon>Saurischia</taxon>
        <taxon>Theropoda</taxon>
        <taxon>Coelurosauria</taxon>
        <taxon>Aves</taxon>
        <taxon>Neognathae</taxon>
        <taxon>Neoaves</taxon>
        <taxon>Telluraves</taxon>
        <taxon>Australaves</taxon>
        <taxon>Passeriformes</taxon>
        <taxon>Passeroidea</taxon>
        <taxon>Motacillidae</taxon>
        <taxon>Motacilla</taxon>
    </lineage>
</organism>
<evidence type="ECO:0000256" key="5">
    <source>
        <dbReference type="ARBA" id="ARBA00070851"/>
    </source>
</evidence>
<gene>
    <name evidence="7" type="primary">Isy1_1</name>
    <name evidence="7" type="ORF">MOTALB_R08755</name>
</gene>
<comment type="similarity">
    <text evidence="2">Belongs to the ISY1 family.</text>
</comment>
<comment type="subcellular location">
    <subcellularLocation>
        <location evidence="1">Nucleus</location>
    </subcellularLocation>
</comment>
<dbReference type="FunFam" id="1.10.287.660:FF:000001">
    <property type="entry name" value="pre-mRNA-splicing factor ISY1 homolog"/>
    <property type="match status" value="1"/>
</dbReference>
<evidence type="ECO:0000256" key="4">
    <source>
        <dbReference type="ARBA" id="ARBA00065310"/>
    </source>
</evidence>
<protein>
    <recommendedName>
        <fullName evidence="5">Pre-mRNA-splicing factor ISY1 homolog</fullName>
    </recommendedName>
</protein>
<evidence type="ECO:0000256" key="2">
    <source>
        <dbReference type="ARBA" id="ARBA00007002"/>
    </source>
</evidence>
<evidence type="ECO:0000256" key="3">
    <source>
        <dbReference type="ARBA" id="ARBA00023242"/>
    </source>
</evidence>
<dbReference type="Proteomes" id="UP000532252">
    <property type="component" value="Unassembled WGS sequence"/>
</dbReference>
<dbReference type="InterPro" id="IPR037200">
    <property type="entry name" value="Isy1_sf"/>
</dbReference>
<evidence type="ECO:0000256" key="1">
    <source>
        <dbReference type="ARBA" id="ARBA00004123"/>
    </source>
</evidence>
<dbReference type="GO" id="GO:0000350">
    <property type="term" value="P:generation of catalytic spliceosome for second transesterification step"/>
    <property type="evidence" value="ECO:0007669"/>
    <property type="project" value="InterPro"/>
</dbReference>
<dbReference type="SUPFAM" id="SSF140102">
    <property type="entry name" value="ISY1 domain-like"/>
    <property type="match status" value="1"/>
</dbReference>
<dbReference type="EMBL" id="VXBE01011232">
    <property type="protein sequence ID" value="NWS07836.1"/>
    <property type="molecule type" value="Genomic_DNA"/>
</dbReference>
<accession>A0A7K5CHT9</accession>
<reference evidence="7 8" key="1">
    <citation type="submission" date="2019-09" db="EMBL/GenBank/DDBJ databases">
        <title>Bird 10,000 Genomes (B10K) Project - Family phase.</title>
        <authorList>
            <person name="Zhang G."/>
        </authorList>
    </citation>
    <scope>NUCLEOTIDE SEQUENCE [LARGE SCALE GENOMIC DNA]</scope>
    <source>
        <strain evidence="7">B10K-DU-001-75</strain>
        <tissue evidence="7">Muscle</tissue>
    </source>
</reference>
<dbReference type="InterPro" id="IPR009360">
    <property type="entry name" value="Isy1"/>
</dbReference>
<proteinExistence type="inferred from homology"/>
<dbReference type="AlphaFoldDB" id="A0A7K5CHT9"/>
<comment type="subunit">
    <text evidence="4">Identified in the spliceosome C complex. Component of the XAB2 complex, a multimeric protein complex composed of XAB2, PRPF19, AQR, ZNF830, ISY1, and PPIE. Identified in a pentameric intron-binding (IB) complex composed of AQR, XAB2, ISY1, ZNF830 and PPIE that is incorporated into the spliceosome as a preassembled complex. The IB complex does not contain PRPF19. Interacts with CPSF3; this interaction is in an RNA independent manner. Interacts with the microprocessor complex subunits DGCR8 and DROSHA; this interaction is in an RNA dependent manner.</text>
</comment>